<dbReference type="Gene3D" id="3.10.450.10">
    <property type="match status" value="1"/>
</dbReference>
<proteinExistence type="predicted"/>
<keyword evidence="1" id="KW-0732">Signal</keyword>
<feature type="chain" id="PRO_5041966482" description="Cystatin domain-containing protein" evidence="1">
    <location>
        <begin position="20"/>
        <end position="119"/>
    </location>
</feature>
<dbReference type="SUPFAM" id="SSF54403">
    <property type="entry name" value="Cystatin/monellin"/>
    <property type="match status" value="1"/>
</dbReference>
<evidence type="ECO:0000313" key="3">
    <source>
        <dbReference type="Proteomes" id="UP001283361"/>
    </source>
</evidence>
<protein>
    <recommendedName>
        <fullName evidence="4">Cystatin domain-containing protein</fullName>
    </recommendedName>
</protein>
<name>A0AAE1CSQ7_9GAST</name>
<dbReference type="InterPro" id="IPR046350">
    <property type="entry name" value="Cystatin_sf"/>
</dbReference>
<evidence type="ECO:0000313" key="2">
    <source>
        <dbReference type="EMBL" id="KAK3732996.1"/>
    </source>
</evidence>
<reference evidence="2" key="1">
    <citation type="journal article" date="2023" name="G3 (Bethesda)">
        <title>A reference genome for the long-term kleptoplast-retaining sea slug Elysia crispata morphotype clarki.</title>
        <authorList>
            <person name="Eastman K.E."/>
            <person name="Pendleton A.L."/>
            <person name="Shaikh M.A."/>
            <person name="Suttiyut T."/>
            <person name="Ogas R."/>
            <person name="Tomko P."/>
            <person name="Gavelis G."/>
            <person name="Widhalm J.R."/>
            <person name="Wisecaver J.H."/>
        </authorList>
    </citation>
    <scope>NUCLEOTIDE SEQUENCE</scope>
    <source>
        <strain evidence="2">ECLA1</strain>
    </source>
</reference>
<dbReference type="PROSITE" id="PS00287">
    <property type="entry name" value="CYSTATIN"/>
    <property type="match status" value="1"/>
</dbReference>
<dbReference type="Proteomes" id="UP001283361">
    <property type="component" value="Unassembled WGS sequence"/>
</dbReference>
<accession>A0AAE1CSQ7</accession>
<organism evidence="2 3">
    <name type="scientific">Elysia crispata</name>
    <name type="common">lettuce slug</name>
    <dbReference type="NCBI Taxonomy" id="231223"/>
    <lineage>
        <taxon>Eukaryota</taxon>
        <taxon>Metazoa</taxon>
        <taxon>Spiralia</taxon>
        <taxon>Lophotrochozoa</taxon>
        <taxon>Mollusca</taxon>
        <taxon>Gastropoda</taxon>
        <taxon>Heterobranchia</taxon>
        <taxon>Euthyneura</taxon>
        <taxon>Panpulmonata</taxon>
        <taxon>Sacoglossa</taxon>
        <taxon>Placobranchoidea</taxon>
        <taxon>Plakobranchidae</taxon>
        <taxon>Elysia</taxon>
    </lineage>
</organism>
<gene>
    <name evidence="2" type="ORF">RRG08_002602</name>
</gene>
<dbReference type="EMBL" id="JAWDGP010006922">
    <property type="protein sequence ID" value="KAK3732996.1"/>
    <property type="molecule type" value="Genomic_DNA"/>
</dbReference>
<dbReference type="InterPro" id="IPR018073">
    <property type="entry name" value="Prot_inh_cystat_CS"/>
</dbReference>
<comment type="caution">
    <text evidence="2">The sequence shown here is derived from an EMBL/GenBank/DDBJ whole genome shotgun (WGS) entry which is preliminary data.</text>
</comment>
<sequence length="119" mass="13355">MKSILALSASLALLFTVNASRMLEEPTEFSPNRSDPEVIFAMKCLKNFFTSQDDTANRTLVKVVHATKQTVQGTLYRYQFEISGGANGNEICDISVWNRPWLPDPSLRLELAEQITCDV</sequence>
<dbReference type="AlphaFoldDB" id="A0AAE1CSQ7"/>
<feature type="signal peptide" evidence="1">
    <location>
        <begin position="1"/>
        <end position="19"/>
    </location>
</feature>
<keyword evidence="3" id="KW-1185">Reference proteome</keyword>
<evidence type="ECO:0000256" key="1">
    <source>
        <dbReference type="SAM" id="SignalP"/>
    </source>
</evidence>
<evidence type="ECO:0008006" key="4">
    <source>
        <dbReference type="Google" id="ProtNLM"/>
    </source>
</evidence>